<protein>
    <recommendedName>
        <fullName evidence="5">Peptidase S33 tripeptidyl aminopeptidase-like C-terminal domain-containing protein</fullName>
    </recommendedName>
</protein>
<evidence type="ECO:0000259" key="5">
    <source>
        <dbReference type="Pfam" id="PF08386"/>
    </source>
</evidence>
<dbReference type="Proteomes" id="UP001628179">
    <property type="component" value="Unassembled WGS sequence"/>
</dbReference>
<dbReference type="RefSeq" id="XP_070918211.1">
    <property type="nucleotide sequence ID" value="XM_071062110.1"/>
</dbReference>
<feature type="transmembrane region" description="Helical" evidence="4">
    <location>
        <begin position="29"/>
        <end position="46"/>
    </location>
</feature>
<organism evidence="6 7">
    <name type="scientific">Madurella fahalii</name>
    <dbReference type="NCBI Taxonomy" id="1157608"/>
    <lineage>
        <taxon>Eukaryota</taxon>
        <taxon>Fungi</taxon>
        <taxon>Dikarya</taxon>
        <taxon>Ascomycota</taxon>
        <taxon>Pezizomycotina</taxon>
        <taxon>Sordariomycetes</taxon>
        <taxon>Sordariomycetidae</taxon>
        <taxon>Sordariales</taxon>
        <taxon>Sordariales incertae sedis</taxon>
        <taxon>Madurella</taxon>
    </lineage>
</organism>
<dbReference type="Pfam" id="PF08386">
    <property type="entry name" value="Abhydrolase_4"/>
    <property type="match status" value="1"/>
</dbReference>
<dbReference type="PANTHER" id="PTHR43248:SF25">
    <property type="entry name" value="AB HYDROLASE-1 DOMAIN-CONTAINING PROTEIN-RELATED"/>
    <property type="match status" value="1"/>
</dbReference>
<dbReference type="EMBL" id="BAAFSV010000003">
    <property type="protein sequence ID" value="GAB1316480.1"/>
    <property type="molecule type" value="Genomic_DNA"/>
</dbReference>
<keyword evidence="7" id="KW-1185">Reference proteome</keyword>
<feature type="domain" description="Peptidase S33 tripeptidyl aminopeptidase-like C-terminal" evidence="5">
    <location>
        <begin position="505"/>
        <end position="611"/>
    </location>
</feature>
<dbReference type="PANTHER" id="PTHR43248">
    <property type="entry name" value="2-SUCCINYL-6-HYDROXY-2,4-CYCLOHEXADIENE-1-CARBOXYLATE SYNTHASE"/>
    <property type="match status" value="1"/>
</dbReference>
<reference evidence="6 7" key="1">
    <citation type="submission" date="2024-09" db="EMBL/GenBank/DDBJ databases">
        <title>Itraconazole resistance in Madurella fahalii resulting from another homologue of gene encoding cytochrome P450 14-alpha sterol demethylase (CYP51).</title>
        <authorList>
            <person name="Yoshioka I."/>
            <person name="Fahal A.H."/>
            <person name="Kaneko S."/>
            <person name="Yaguchi T."/>
        </authorList>
    </citation>
    <scope>NUCLEOTIDE SEQUENCE [LARGE SCALE GENOMIC DNA]</scope>
    <source>
        <strain evidence="6 7">IFM 68171</strain>
    </source>
</reference>
<feature type="region of interest" description="Disordered" evidence="3">
    <location>
        <begin position="1"/>
        <end position="24"/>
    </location>
</feature>
<proteinExistence type="inferred from homology"/>
<keyword evidence="4" id="KW-0472">Membrane</keyword>
<dbReference type="Gene3D" id="3.40.50.1820">
    <property type="entry name" value="alpha/beta hydrolase"/>
    <property type="match status" value="1"/>
</dbReference>
<evidence type="ECO:0000256" key="3">
    <source>
        <dbReference type="SAM" id="MobiDB-lite"/>
    </source>
</evidence>
<gene>
    <name evidence="6" type="ORF">MFIFM68171_06690</name>
</gene>
<evidence type="ECO:0000313" key="6">
    <source>
        <dbReference type="EMBL" id="GAB1316480.1"/>
    </source>
</evidence>
<dbReference type="InterPro" id="IPR029058">
    <property type="entry name" value="AB_hydrolase_fold"/>
</dbReference>
<evidence type="ECO:0000256" key="1">
    <source>
        <dbReference type="ARBA" id="ARBA00010088"/>
    </source>
</evidence>
<keyword evidence="4" id="KW-0812">Transmembrane</keyword>
<dbReference type="InterPro" id="IPR051601">
    <property type="entry name" value="Serine_prot/Carboxylest_S33"/>
</dbReference>
<accession>A0ABQ0GFL0</accession>
<dbReference type="SUPFAM" id="SSF53474">
    <property type="entry name" value="alpha/beta-Hydrolases"/>
    <property type="match status" value="1"/>
</dbReference>
<evidence type="ECO:0000256" key="4">
    <source>
        <dbReference type="SAM" id="Phobius"/>
    </source>
</evidence>
<evidence type="ECO:0000313" key="7">
    <source>
        <dbReference type="Proteomes" id="UP001628179"/>
    </source>
</evidence>
<dbReference type="GeneID" id="98177433"/>
<comment type="caution">
    <text evidence="6">The sequence shown here is derived from an EMBL/GenBank/DDBJ whole genome shotgun (WGS) entry which is preliminary data.</text>
</comment>
<evidence type="ECO:0000256" key="2">
    <source>
        <dbReference type="ARBA" id="ARBA00022801"/>
    </source>
</evidence>
<keyword evidence="4" id="KW-1133">Transmembrane helix</keyword>
<name>A0ABQ0GFL0_9PEZI</name>
<comment type="similarity">
    <text evidence="1">Belongs to the peptidase S33 family.</text>
</comment>
<keyword evidence="2" id="KW-0378">Hydrolase</keyword>
<sequence>MDVKHPGGPAWAVTQPSERRHDSRPRRHLGLGLAAILIAVVFLGWLPNIRLFSIGSHRGHHGTNDTSDDPMNPWESITPSEDLEWHSCYGIINPRFRCARLTVPMDYNRPLGQSSSNPKVHIALVLLPAQDSTEAQTSPKSPMLINPGGPGGSGTLTALLLGPAVQRILGSDQPVIGFDPRGIAFTTPRADCWAKPPACDGCPEDVASGFMHRMEWDNMNSVFGSVNSSNVALKFLNAGQRAVNELCRSKNAQLGSQSILGHASTAHVARDMVSIVDAWDRWSESEGLPPSSLKGKLVYWGFSYGTFLGATFAKMFPDRAGRMILDGVVDAEYYVSPFWKESLLDTDNVLKQLFEYCAEAGKKCDLYREGDTAADIHRRYDGIMDQLESTPVTFTHPENFFPVILRSDLIKLIVFSMLYSPNQGFPVAATLLDWIHQGKVEQLGALFRDASLMCKLPGNSAVASLSSDAQRAIMCGDKTQPVNLTLAEIASAYEDMASISQFAGIWMNLMMACNGWDIYGPHPTPKHPWSAALSSNPSSQDQVETAFPLLFLSSTYDPVTPLAAAVKMALQFKDAGLVEQLSEGHCTIAAASTCTAKVVRDYVHRGKVPAPPVAGNREWMRCGVDEGPWGIIKHRNEGVLGVGAEEEREIMQGWKEVQKALWVNWGILKGSTGMAIDKLVYHMRESL</sequence>
<dbReference type="InterPro" id="IPR013595">
    <property type="entry name" value="Pept_S33_TAP-like_C"/>
</dbReference>